<keyword evidence="4" id="KW-1185">Reference proteome</keyword>
<reference evidence="3 4" key="1">
    <citation type="journal article" date="2019" name="Sci. Rep.">
        <title>Orb-weaving spider Araneus ventricosus genome elucidates the spidroin gene catalogue.</title>
        <authorList>
            <person name="Kono N."/>
            <person name="Nakamura H."/>
            <person name="Ohtoshi R."/>
            <person name="Moran D.A.P."/>
            <person name="Shinohara A."/>
            <person name="Yoshida Y."/>
            <person name="Fujiwara M."/>
            <person name="Mori M."/>
            <person name="Tomita M."/>
            <person name="Arakawa K."/>
        </authorList>
    </citation>
    <scope>NUCLEOTIDE SEQUENCE [LARGE SCALE GENOMIC DNA]</scope>
</reference>
<organism evidence="3 4">
    <name type="scientific">Araneus ventricosus</name>
    <name type="common">Orbweaver spider</name>
    <name type="synonym">Epeira ventricosa</name>
    <dbReference type="NCBI Taxonomy" id="182803"/>
    <lineage>
        <taxon>Eukaryota</taxon>
        <taxon>Metazoa</taxon>
        <taxon>Ecdysozoa</taxon>
        <taxon>Arthropoda</taxon>
        <taxon>Chelicerata</taxon>
        <taxon>Arachnida</taxon>
        <taxon>Araneae</taxon>
        <taxon>Araneomorphae</taxon>
        <taxon>Entelegynae</taxon>
        <taxon>Araneoidea</taxon>
        <taxon>Araneidae</taxon>
        <taxon>Araneus</taxon>
    </lineage>
</organism>
<evidence type="ECO:0000313" key="3">
    <source>
        <dbReference type="EMBL" id="GBN03564.1"/>
    </source>
</evidence>
<accession>A0A4Y2KLV0</accession>
<evidence type="ECO:0000256" key="1">
    <source>
        <dbReference type="SAM" id="MobiDB-lite"/>
    </source>
</evidence>
<protein>
    <recommendedName>
        <fullName evidence="5">Secreted protein</fullName>
    </recommendedName>
</protein>
<dbReference type="Proteomes" id="UP000499080">
    <property type="component" value="Unassembled WGS sequence"/>
</dbReference>
<dbReference type="EMBL" id="BGPR01004807">
    <property type="protein sequence ID" value="GBN03564.1"/>
    <property type="molecule type" value="Genomic_DNA"/>
</dbReference>
<feature type="signal peptide" evidence="2">
    <location>
        <begin position="1"/>
        <end position="22"/>
    </location>
</feature>
<evidence type="ECO:0000256" key="2">
    <source>
        <dbReference type="SAM" id="SignalP"/>
    </source>
</evidence>
<sequence length="84" mass="9685">MATKPIQWTCFILVMTASTTIPQYRNNSKSGMLGSMITLGRASSRRLVQYATRVKNRITTGPRLLTEEPQKREKEIRNLNFNRL</sequence>
<dbReference type="AlphaFoldDB" id="A0A4Y2KLV0"/>
<feature type="region of interest" description="Disordered" evidence="1">
    <location>
        <begin position="65"/>
        <end position="84"/>
    </location>
</feature>
<feature type="chain" id="PRO_5021423624" description="Secreted protein" evidence="2">
    <location>
        <begin position="23"/>
        <end position="84"/>
    </location>
</feature>
<keyword evidence="2" id="KW-0732">Signal</keyword>
<proteinExistence type="predicted"/>
<evidence type="ECO:0000313" key="4">
    <source>
        <dbReference type="Proteomes" id="UP000499080"/>
    </source>
</evidence>
<name>A0A4Y2KLV0_ARAVE</name>
<evidence type="ECO:0008006" key="5">
    <source>
        <dbReference type="Google" id="ProtNLM"/>
    </source>
</evidence>
<comment type="caution">
    <text evidence="3">The sequence shown here is derived from an EMBL/GenBank/DDBJ whole genome shotgun (WGS) entry which is preliminary data.</text>
</comment>
<feature type="compositionally biased region" description="Basic and acidic residues" evidence="1">
    <location>
        <begin position="65"/>
        <end position="77"/>
    </location>
</feature>
<gene>
    <name evidence="3" type="ORF">AVEN_181144_1</name>
</gene>